<protein>
    <recommendedName>
        <fullName evidence="5">Cytochrome c domain-containing protein</fullName>
    </recommendedName>
</protein>
<feature type="domain" description="Cytochrome c" evidence="5">
    <location>
        <begin position="25"/>
        <end position="104"/>
    </location>
</feature>
<gene>
    <name evidence="6" type="ORF">GCM10011352_38460</name>
</gene>
<name>A0ABQ1KU25_9GAMM</name>
<evidence type="ECO:0000259" key="5">
    <source>
        <dbReference type="PROSITE" id="PS51007"/>
    </source>
</evidence>
<dbReference type="EMBL" id="BMIJ01000008">
    <property type="protein sequence ID" value="GGC08448.1"/>
    <property type="molecule type" value="Genomic_DNA"/>
</dbReference>
<evidence type="ECO:0000313" key="7">
    <source>
        <dbReference type="Proteomes" id="UP000629025"/>
    </source>
</evidence>
<dbReference type="PROSITE" id="PS51257">
    <property type="entry name" value="PROKAR_LIPOPROTEIN"/>
    <property type="match status" value="1"/>
</dbReference>
<evidence type="ECO:0000256" key="4">
    <source>
        <dbReference type="PROSITE-ProRule" id="PRU00433"/>
    </source>
</evidence>
<dbReference type="SUPFAM" id="SSF46626">
    <property type="entry name" value="Cytochrome c"/>
    <property type="match status" value="1"/>
</dbReference>
<dbReference type="RefSeq" id="WP_188751353.1">
    <property type="nucleotide sequence ID" value="NZ_BMIJ01000008.1"/>
</dbReference>
<keyword evidence="7" id="KW-1185">Reference proteome</keyword>
<dbReference type="Proteomes" id="UP000629025">
    <property type="component" value="Unassembled WGS sequence"/>
</dbReference>
<dbReference type="PROSITE" id="PS51007">
    <property type="entry name" value="CYTC"/>
    <property type="match status" value="1"/>
</dbReference>
<dbReference type="Gene3D" id="1.10.760.10">
    <property type="entry name" value="Cytochrome c-like domain"/>
    <property type="match status" value="1"/>
</dbReference>
<keyword evidence="2 4" id="KW-0479">Metal-binding</keyword>
<sequence length="108" mass="12173">MPIAPRLGVLTSCLLLVACGPKDPARMKTGEELYDYYCRSCHSESNLGPRLERVPAGSKQLKPHELVLMMRHDYTRPSQHPDIRLPQLSPEQADAVAQYAYMLHNQGN</sequence>
<proteinExistence type="predicted"/>
<comment type="caution">
    <text evidence="6">The sequence shown here is derived from an EMBL/GenBank/DDBJ whole genome shotgun (WGS) entry which is preliminary data.</text>
</comment>
<dbReference type="InterPro" id="IPR036909">
    <property type="entry name" value="Cyt_c-like_dom_sf"/>
</dbReference>
<keyword evidence="3 4" id="KW-0408">Iron</keyword>
<evidence type="ECO:0000313" key="6">
    <source>
        <dbReference type="EMBL" id="GGC08448.1"/>
    </source>
</evidence>
<reference evidence="7" key="1">
    <citation type="journal article" date="2019" name="Int. J. Syst. Evol. Microbiol.">
        <title>The Global Catalogue of Microorganisms (GCM) 10K type strain sequencing project: providing services to taxonomists for standard genome sequencing and annotation.</title>
        <authorList>
            <consortium name="The Broad Institute Genomics Platform"/>
            <consortium name="The Broad Institute Genome Sequencing Center for Infectious Disease"/>
            <person name="Wu L."/>
            <person name="Ma J."/>
        </authorList>
    </citation>
    <scope>NUCLEOTIDE SEQUENCE [LARGE SCALE GENOMIC DNA]</scope>
    <source>
        <strain evidence="7">CGMCC 1.15341</strain>
    </source>
</reference>
<dbReference type="InterPro" id="IPR009056">
    <property type="entry name" value="Cyt_c-like_dom"/>
</dbReference>
<evidence type="ECO:0000256" key="1">
    <source>
        <dbReference type="ARBA" id="ARBA00022617"/>
    </source>
</evidence>
<evidence type="ECO:0000256" key="3">
    <source>
        <dbReference type="ARBA" id="ARBA00023004"/>
    </source>
</evidence>
<accession>A0ABQ1KU25</accession>
<evidence type="ECO:0000256" key="2">
    <source>
        <dbReference type="ARBA" id="ARBA00022723"/>
    </source>
</evidence>
<keyword evidence="1 4" id="KW-0349">Heme</keyword>
<dbReference type="Pfam" id="PF13442">
    <property type="entry name" value="Cytochrome_CBB3"/>
    <property type="match status" value="1"/>
</dbReference>
<organism evidence="6 7">
    <name type="scientific">Marinobacterium zhoushanense</name>
    <dbReference type="NCBI Taxonomy" id="1679163"/>
    <lineage>
        <taxon>Bacteria</taxon>
        <taxon>Pseudomonadati</taxon>
        <taxon>Pseudomonadota</taxon>
        <taxon>Gammaproteobacteria</taxon>
        <taxon>Oceanospirillales</taxon>
        <taxon>Oceanospirillaceae</taxon>
        <taxon>Marinobacterium</taxon>
    </lineage>
</organism>